<evidence type="ECO:0000256" key="4">
    <source>
        <dbReference type="ARBA" id="ARBA00022917"/>
    </source>
</evidence>
<dbReference type="GO" id="GO:0005737">
    <property type="term" value="C:cytoplasm"/>
    <property type="evidence" value="ECO:0007669"/>
    <property type="project" value="UniProtKB-SubCell"/>
</dbReference>
<evidence type="ECO:0000313" key="7">
    <source>
        <dbReference type="EMBL" id="TCV98453.1"/>
    </source>
</evidence>
<comment type="caution">
    <text evidence="7">The sequence shown here is derived from an EMBL/GenBank/DDBJ whole genome shotgun (WGS) entry which is preliminary data.</text>
</comment>
<organism evidence="7 8">
    <name type="scientific">Longibaculum muris</name>
    <dbReference type="NCBI Taxonomy" id="1796628"/>
    <lineage>
        <taxon>Bacteria</taxon>
        <taxon>Bacillati</taxon>
        <taxon>Bacillota</taxon>
        <taxon>Erysipelotrichia</taxon>
        <taxon>Erysipelotrichales</taxon>
        <taxon>Coprobacillaceae</taxon>
        <taxon>Longibaculum</taxon>
    </lineage>
</organism>
<protein>
    <recommendedName>
        <fullName evidence="5">Ribosome-recycling factor</fullName>
        <shortName evidence="5">RRF</shortName>
    </recommendedName>
    <alternativeName>
        <fullName evidence="5">Ribosome-releasing factor</fullName>
    </alternativeName>
</protein>
<dbReference type="PANTHER" id="PTHR20982:SF3">
    <property type="entry name" value="MITOCHONDRIAL RIBOSOME RECYCLING FACTOR PSEUDO 1"/>
    <property type="match status" value="1"/>
</dbReference>
<dbReference type="FunFam" id="3.30.1360.40:FF:000001">
    <property type="entry name" value="Ribosome-recycling factor"/>
    <property type="match status" value="1"/>
</dbReference>
<dbReference type="CDD" id="cd00520">
    <property type="entry name" value="RRF"/>
    <property type="match status" value="1"/>
</dbReference>
<dbReference type="InterPro" id="IPR023584">
    <property type="entry name" value="Ribosome_recyc_fac_dom"/>
</dbReference>
<dbReference type="Pfam" id="PF01765">
    <property type="entry name" value="RRF"/>
    <property type="match status" value="1"/>
</dbReference>
<comment type="subcellular location">
    <subcellularLocation>
        <location evidence="1 5">Cytoplasm</location>
    </subcellularLocation>
</comment>
<evidence type="ECO:0000259" key="6">
    <source>
        <dbReference type="Pfam" id="PF01765"/>
    </source>
</evidence>
<dbReference type="EMBL" id="SMCQ01000013">
    <property type="protein sequence ID" value="TCV98453.1"/>
    <property type="molecule type" value="Genomic_DNA"/>
</dbReference>
<evidence type="ECO:0000313" key="8">
    <source>
        <dbReference type="Proteomes" id="UP000295515"/>
    </source>
</evidence>
<dbReference type="NCBIfam" id="TIGR00496">
    <property type="entry name" value="frr"/>
    <property type="match status" value="1"/>
</dbReference>
<evidence type="ECO:0000256" key="3">
    <source>
        <dbReference type="ARBA" id="ARBA00022490"/>
    </source>
</evidence>
<gene>
    <name evidence="5" type="primary">frr</name>
    <name evidence="7" type="ORF">EDD60_11347</name>
</gene>
<evidence type="ECO:0000256" key="2">
    <source>
        <dbReference type="ARBA" id="ARBA00005912"/>
    </source>
</evidence>
<name>A0A4R3Z3K9_9FIRM</name>
<keyword evidence="8" id="KW-1185">Reference proteome</keyword>
<dbReference type="InterPro" id="IPR002661">
    <property type="entry name" value="Ribosome_recyc_fac"/>
</dbReference>
<comment type="function">
    <text evidence="5">Responsible for the release of ribosomes from messenger RNA at the termination of protein biosynthesis. May increase the efficiency of translation by recycling ribosomes from one round of translation to another.</text>
</comment>
<comment type="similarity">
    <text evidence="2 5">Belongs to the RRF family.</text>
</comment>
<sequence>MLDLILEETKERMEKSIEAFRHELATVRTGRANPTMLDRVMVNYYGEKTPLNQTAGISVVEGRQLLIKPYDKNSLKDIEHAIYESGIGLTPQNDGEVIRINVPALTEETRKEYVKQAKKYAEEAKVALRNIRRTSNTEVEKAGLTEDEEKQGKEQIQKLTDEFVKKIDQLTKEKETDLMTV</sequence>
<reference evidence="7 8" key="1">
    <citation type="submission" date="2019-03" db="EMBL/GenBank/DDBJ databases">
        <title>Genomic Encyclopedia of Type Strains, Phase IV (KMG-IV): sequencing the most valuable type-strain genomes for metagenomic binning, comparative biology and taxonomic classification.</title>
        <authorList>
            <person name="Goeker M."/>
        </authorList>
    </citation>
    <scope>NUCLEOTIDE SEQUENCE [LARGE SCALE GENOMIC DNA]</scope>
    <source>
        <strain evidence="7 8">DSM 29487</strain>
    </source>
</reference>
<dbReference type="AlphaFoldDB" id="A0A4R3Z3K9"/>
<dbReference type="SUPFAM" id="SSF55194">
    <property type="entry name" value="Ribosome recycling factor, RRF"/>
    <property type="match status" value="1"/>
</dbReference>
<accession>A0A4R3Z3K9</accession>
<dbReference type="Gene3D" id="1.10.132.20">
    <property type="entry name" value="Ribosome-recycling factor"/>
    <property type="match status" value="1"/>
</dbReference>
<dbReference type="FunFam" id="1.10.132.20:FF:000001">
    <property type="entry name" value="Ribosome-recycling factor"/>
    <property type="match status" value="1"/>
</dbReference>
<dbReference type="InterPro" id="IPR036191">
    <property type="entry name" value="RRF_sf"/>
</dbReference>
<dbReference type="GeneID" id="98915689"/>
<dbReference type="Proteomes" id="UP000295515">
    <property type="component" value="Unassembled WGS sequence"/>
</dbReference>
<dbReference type="Gene3D" id="3.30.1360.40">
    <property type="match status" value="1"/>
</dbReference>
<dbReference type="GO" id="GO:0043023">
    <property type="term" value="F:ribosomal large subunit binding"/>
    <property type="evidence" value="ECO:0007669"/>
    <property type="project" value="TreeGrafter"/>
</dbReference>
<keyword evidence="3 5" id="KW-0963">Cytoplasm</keyword>
<dbReference type="GO" id="GO:0006415">
    <property type="term" value="P:translational termination"/>
    <property type="evidence" value="ECO:0007669"/>
    <property type="project" value="UniProtKB-UniRule"/>
</dbReference>
<proteinExistence type="inferred from homology"/>
<feature type="domain" description="Ribosome recycling factor" evidence="6">
    <location>
        <begin position="20"/>
        <end position="179"/>
    </location>
</feature>
<dbReference type="HAMAP" id="MF_00040">
    <property type="entry name" value="RRF"/>
    <property type="match status" value="1"/>
</dbReference>
<dbReference type="RefSeq" id="WP_066443333.1">
    <property type="nucleotide sequence ID" value="NZ_CAUWFI010000001.1"/>
</dbReference>
<dbReference type="PANTHER" id="PTHR20982">
    <property type="entry name" value="RIBOSOME RECYCLING FACTOR"/>
    <property type="match status" value="1"/>
</dbReference>
<keyword evidence="4 5" id="KW-0648">Protein biosynthesis</keyword>
<evidence type="ECO:0000256" key="1">
    <source>
        <dbReference type="ARBA" id="ARBA00004496"/>
    </source>
</evidence>
<evidence type="ECO:0000256" key="5">
    <source>
        <dbReference type="HAMAP-Rule" id="MF_00040"/>
    </source>
</evidence>